<dbReference type="InterPro" id="IPR036388">
    <property type="entry name" value="WH-like_DNA-bd_sf"/>
</dbReference>
<comment type="similarity">
    <text evidence="1">Belongs to the LysR transcriptional regulatory family.</text>
</comment>
<evidence type="ECO:0000256" key="1">
    <source>
        <dbReference type="ARBA" id="ARBA00009437"/>
    </source>
</evidence>
<evidence type="ECO:0000256" key="3">
    <source>
        <dbReference type="ARBA" id="ARBA00023125"/>
    </source>
</evidence>
<dbReference type="PANTHER" id="PTHR30537:SF5">
    <property type="entry name" value="HTH-TYPE TRANSCRIPTIONAL ACTIVATOR TTDR-RELATED"/>
    <property type="match status" value="1"/>
</dbReference>
<reference evidence="6 7" key="1">
    <citation type="submission" date="2020-04" db="EMBL/GenBank/DDBJ databases">
        <authorList>
            <person name="De Canck E."/>
        </authorList>
    </citation>
    <scope>NUCLEOTIDE SEQUENCE [LARGE SCALE GENOMIC DNA]</scope>
    <source>
        <strain evidence="6 7">LMG 7053</strain>
    </source>
</reference>
<dbReference type="Gene3D" id="3.40.190.290">
    <property type="match status" value="1"/>
</dbReference>
<proteinExistence type="inferred from homology"/>
<dbReference type="Gene3D" id="1.10.10.10">
    <property type="entry name" value="Winged helix-like DNA-binding domain superfamily/Winged helix DNA-binding domain"/>
    <property type="match status" value="1"/>
</dbReference>
<dbReference type="GeneID" id="55559676"/>
<gene>
    <name evidence="6" type="primary">pgrR_8</name>
    <name evidence="6" type="ORF">LMG7053_04466</name>
</gene>
<dbReference type="PANTHER" id="PTHR30537">
    <property type="entry name" value="HTH-TYPE TRANSCRIPTIONAL REGULATOR"/>
    <property type="match status" value="1"/>
</dbReference>
<dbReference type="InterPro" id="IPR005119">
    <property type="entry name" value="LysR_subst-bd"/>
</dbReference>
<evidence type="ECO:0000259" key="5">
    <source>
        <dbReference type="PROSITE" id="PS50931"/>
    </source>
</evidence>
<dbReference type="Pfam" id="PF00126">
    <property type="entry name" value="HTH_1"/>
    <property type="match status" value="1"/>
</dbReference>
<feature type="domain" description="HTH lysR-type" evidence="5">
    <location>
        <begin position="1"/>
        <end position="59"/>
    </location>
</feature>
<dbReference type="EMBL" id="CADILJ010000054">
    <property type="protein sequence ID" value="CAB3954592.1"/>
    <property type="molecule type" value="Genomic_DNA"/>
</dbReference>
<evidence type="ECO:0000313" key="7">
    <source>
        <dbReference type="Proteomes" id="UP000494161"/>
    </source>
</evidence>
<dbReference type="InterPro" id="IPR058163">
    <property type="entry name" value="LysR-type_TF_proteobact-type"/>
</dbReference>
<dbReference type="RefSeq" id="WP_049072935.1">
    <property type="nucleotide sequence ID" value="NZ_CADILJ010000054.1"/>
</dbReference>
<dbReference type="SUPFAM" id="SSF53850">
    <property type="entry name" value="Periplasmic binding protein-like II"/>
    <property type="match status" value="1"/>
</dbReference>
<keyword evidence="3" id="KW-0238">DNA-binding</keyword>
<keyword evidence="7" id="KW-1185">Reference proteome</keyword>
<sequence length="306" mass="33348">MDRLLSMEIFVAVVELGSLTAAAARHEMSAAMAAKHIKGLEARLGLRLMNRTTRRQSLTEAGQAYYTRCKTILADIREAEQGAEALRVAPRGTLRITSTVSFGSFALAPAIADYLDRYPDVSVELALSDVVEDLVASRYDLAVRIGEPRDSSLVARRIGSYQMIICAAPTYLARHGTPETPADLARHQCLDFSHWSRRTGWRLGEGEGDGDGEGAQADYPPASRFIANNGQALRQAALAGFGIVLQPELLLAEDVRAGRLAPILRPYWPAARPVTLLYPKDRQALPKLTTFVDFVVARFAGKAGRG</sequence>
<dbReference type="Proteomes" id="UP000494161">
    <property type="component" value="Unassembled WGS sequence"/>
</dbReference>
<evidence type="ECO:0000313" key="6">
    <source>
        <dbReference type="EMBL" id="CAB3954592.1"/>
    </source>
</evidence>
<organism evidence="6 7">
    <name type="scientific">Achromobacter ruhlandii</name>
    <dbReference type="NCBI Taxonomy" id="72557"/>
    <lineage>
        <taxon>Bacteria</taxon>
        <taxon>Pseudomonadati</taxon>
        <taxon>Pseudomonadota</taxon>
        <taxon>Betaproteobacteria</taxon>
        <taxon>Burkholderiales</taxon>
        <taxon>Alcaligenaceae</taxon>
        <taxon>Achromobacter</taxon>
    </lineage>
</organism>
<dbReference type="InterPro" id="IPR036390">
    <property type="entry name" value="WH_DNA-bd_sf"/>
</dbReference>
<comment type="caution">
    <text evidence="6">The sequence shown here is derived from an EMBL/GenBank/DDBJ whole genome shotgun (WGS) entry which is preliminary data.</text>
</comment>
<protein>
    <submittedName>
        <fullName evidence="6">HTH-type transcriptional regulator PgrR</fullName>
    </submittedName>
</protein>
<dbReference type="Pfam" id="PF03466">
    <property type="entry name" value="LysR_substrate"/>
    <property type="match status" value="1"/>
</dbReference>
<dbReference type="PROSITE" id="PS50931">
    <property type="entry name" value="HTH_LYSR"/>
    <property type="match status" value="1"/>
</dbReference>
<keyword evidence="2" id="KW-0805">Transcription regulation</keyword>
<dbReference type="InterPro" id="IPR000847">
    <property type="entry name" value="LysR_HTH_N"/>
</dbReference>
<evidence type="ECO:0000256" key="2">
    <source>
        <dbReference type="ARBA" id="ARBA00023015"/>
    </source>
</evidence>
<dbReference type="SUPFAM" id="SSF46785">
    <property type="entry name" value="Winged helix' DNA-binding domain"/>
    <property type="match status" value="1"/>
</dbReference>
<evidence type="ECO:0000256" key="4">
    <source>
        <dbReference type="ARBA" id="ARBA00023163"/>
    </source>
</evidence>
<accession>A0ABM8M1K4</accession>
<name>A0ABM8M1K4_9BURK</name>
<keyword evidence="4" id="KW-0804">Transcription</keyword>